<dbReference type="PANTHER" id="PTHR21581">
    <property type="entry name" value="D-ALANYL-D-ALANINE CARBOXYPEPTIDASE"/>
    <property type="match status" value="1"/>
</dbReference>
<name>A0A160TR59_9ZZZZ</name>
<dbReference type="SUPFAM" id="SSF69189">
    <property type="entry name" value="Penicillin-binding protein associated domain"/>
    <property type="match status" value="1"/>
</dbReference>
<keyword evidence="5 14" id="KW-0121">Carboxypeptidase</keyword>
<dbReference type="GO" id="GO:0009252">
    <property type="term" value="P:peptidoglycan biosynthetic process"/>
    <property type="evidence" value="ECO:0007669"/>
    <property type="project" value="UniProtKB-UniPathway"/>
</dbReference>
<evidence type="ECO:0000256" key="3">
    <source>
        <dbReference type="ARBA" id="ARBA00007164"/>
    </source>
</evidence>
<keyword evidence="9" id="KW-0133">Cell shape</keyword>
<dbReference type="Pfam" id="PF07943">
    <property type="entry name" value="PBP5_C"/>
    <property type="match status" value="1"/>
</dbReference>
<dbReference type="Pfam" id="PF00768">
    <property type="entry name" value="Peptidase_S11"/>
    <property type="match status" value="1"/>
</dbReference>
<evidence type="ECO:0000256" key="12">
    <source>
        <dbReference type="ARBA" id="ARBA00034000"/>
    </source>
</evidence>
<evidence type="ECO:0000256" key="5">
    <source>
        <dbReference type="ARBA" id="ARBA00022645"/>
    </source>
</evidence>
<dbReference type="PRINTS" id="PR00725">
    <property type="entry name" value="DADACBPTASE1"/>
</dbReference>
<keyword evidence="8 14" id="KW-0378">Hydrolase</keyword>
<dbReference type="SMART" id="SM00936">
    <property type="entry name" value="PBP5_C"/>
    <property type="match status" value="1"/>
</dbReference>
<dbReference type="EMBL" id="CZRL01000077">
    <property type="protein sequence ID" value="CUS52158.1"/>
    <property type="molecule type" value="Genomic_DNA"/>
</dbReference>
<dbReference type="PANTHER" id="PTHR21581:SF6">
    <property type="entry name" value="TRAFFICKING PROTEIN PARTICLE COMPLEX SUBUNIT 12"/>
    <property type="match status" value="1"/>
</dbReference>
<dbReference type="GO" id="GO:0006508">
    <property type="term" value="P:proteolysis"/>
    <property type="evidence" value="ECO:0007669"/>
    <property type="project" value="UniProtKB-KW"/>
</dbReference>
<dbReference type="InterPro" id="IPR001967">
    <property type="entry name" value="Peptidase_S11_N"/>
</dbReference>
<dbReference type="SUPFAM" id="SSF56601">
    <property type="entry name" value="beta-lactamase/transpeptidase-like"/>
    <property type="match status" value="1"/>
</dbReference>
<dbReference type="AlphaFoldDB" id="A0A160TR59"/>
<dbReference type="InterPro" id="IPR018044">
    <property type="entry name" value="Peptidase_S11"/>
</dbReference>
<comment type="function">
    <text evidence="1">Removes C-terminal D-alanyl residues from sugar-peptide cell wall precursors.</text>
</comment>
<dbReference type="InterPro" id="IPR012338">
    <property type="entry name" value="Beta-lactam/transpept-like"/>
</dbReference>
<evidence type="ECO:0000256" key="10">
    <source>
        <dbReference type="ARBA" id="ARBA00022984"/>
    </source>
</evidence>
<keyword evidence="10" id="KW-0573">Peptidoglycan synthesis</keyword>
<evidence type="ECO:0000256" key="9">
    <source>
        <dbReference type="ARBA" id="ARBA00022960"/>
    </source>
</evidence>
<dbReference type="GO" id="GO:0008360">
    <property type="term" value="P:regulation of cell shape"/>
    <property type="evidence" value="ECO:0007669"/>
    <property type="project" value="UniProtKB-KW"/>
</dbReference>
<comment type="catalytic activity">
    <reaction evidence="12">
        <text>Preferential cleavage: (Ac)2-L-Lys-D-Ala-|-D-Ala. Also transpeptidation of peptidyl-alanyl moieties that are N-acyl substituents of D-alanine.</text>
        <dbReference type="EC" id="3.4.16.4"/>
    </reaction>
</comment>
<evidence type="ECO:0000256" key="8">
    <source>
        <dbReference type="ARBA" id="ARBA00022801"/>
    </source>
</evidence>
<dbReference type="Gene3D" id="2.60.410.10">
    <property type="entry name" value="D-Ala-D-Ala carboxypeptidase, C-terminal domain"/>
    <property type="match status" value="1"/>
</dbReference>
<protein>
    <recommendedName>
        <fullName evidence="4">serine-type D-Ala-D-Ala carboxypeptidase</fullName>
        <ecNumber evidence="4">3.4.16.4</ecNumber>
    </recommendedName>
</protein>
<dbReference type="EC" id="3.4.16.4" evidence="4"/>
<dbReference type="InterPro" id="IPR012907">
    <property type="entry name" value="Peptidase_S11_C"/>
</dbReference>
<comment type="pathway">
    <text evidence="2">Cell wall biogenesis; peptidoglycan biosynthesis.</text>
</comment>
<evidence type="ECO:0000256" key="6">
    <source>
        <dbReference type="ARBA" id="ARBA00022670"/>
    </source>
</evidence>
<reference evidence="14" key="1">
    <citation type="submission" date="2015-10" db="EMBL/GenBank/DDBJ databases">
        <authorList>
            <person name="Gilbert D.G."/>
        </authorList>
    </citation>
    <scope>NUCLEOTIDE SEQUENCE</scope>
</reference>
<evidence type="ECO:0000256" key="11">
    <source>
        <dbReference type="ARBA" id="ARBA00023316"/>
    </source>
</evidence>
<dbReference type="InterPro" id="IPR015956">
    <property type="entry name" value="Peniciliin-bd_prot_C_sf"/>
</dbReference>
<organism evidence="14">
    <name type="scientific">hydrothermal vent metagenome</name>
    <dbReference type="NCBI Taxonomy" id="652676"/>
    <lineage>
        <taxon>unclassified sequences</taxon>
        <taxon>metagenomes</taxon>
        <taxon>ecological metagenomes</taxon>
    </lineage>
</organism>
<evidence type="ECO:0000313" key="14">
    <source>
        <dbReference type="EMBL" id="CUS52158.1"/>
    </source>
</evidence>
<keyword evidence="6" id="KW-0645">Protease</keyword>
<dbReference type="UniPathway" id="UPA00219"/>
<evidence type="ECO:0000256" key="2">
    <source>
        <dbReference type="ARBA" id="ARBA00004752"/>
    </source>
</evidence>
<keyword evidence="7" id="KW-0732">Signal</keyword>
<dbReference type="InterPro" id="IPR037167">
    <property type="entry name" value="Peptidase_S11_C_sf"/>
</dbReference>
<dbReference type="Gene3D" id="3.40.710.10">
    <property type="entry name" value="DD-peptidase/beta-lactamase superfamily"/>
    <property type="match status" value="1"/>
</dbReference>
<evidence type="ECO:0000256" key="1">
    <source>
        <dbReference type="ARBA" id="ARBA00003217"/>
    </source>
</evidence>
<sequence>MGYRLRSIYFLIPLIVLLFVPTVLPAYESGLAENARSPIPPPSLKVSSWLLMDSRTGTVIASENQNKRVEPASLSKLMTAYVVFQEIQRGILGLDEEVTVSERAWKTVGSRMFIEPGDRVRVEDLLLGLIVQSGNDAAVALAEHVAGSEAGFADLMNQAAVKMGLKNTHFVNSTGLPHPDHFSTAYDISEITRTIIQEQPEHYGLYAIPEFTWNDITQKNRNPLLARDDTIDGVKTGHTKSAGYCLVGSAERNNMRLIASVIGADDERSRANSVYSLLKYGFAAYEFHHLYGNQAPILRADVLKSTVESIPVGISQGIDLLLSKDSGTSLEAKVRLSESLVAPLEIGQEVGTLTVLLNGAVLVTRQLVALSPAPSASWLGGLTDSLRLWFR</sequence>
<evidence type="ECO:0000256" key="4">
    <source>
        <dbReference type="ARBA" id="ARBA00012448"/>
    </source>
</evidence>
<gene>
    <name evidence="14" type="ORF">MGWOODY_XGa1127</name>
</gene>
<proteinExistence type="inferred from homology"/>
<dbReference type="GO" id="GO:0009002">
    <property type="term" value="F:serine-type D-Ala-D-Ala carboxypeptidase activity"/>
    <property type="evidence" value="ECO:0007669"/>
    <property type="project" value="UniProtKB-EC"/>
</dbReference>
<feature type="domain" description="Peptidase S11 D-Ala-D-Ala carboxypeptidase A C-terminal" evidence="13">
    <location>
        <begin position="285"/>
        <end position="375"/>
    </location>
</feature>
<evidence type="ECO:0000256" key="7">
    <source>
        <dbReference type="ARBA" id="ARBA00022729"/>
    </source>
</evidence>
<dbReference type="GO" id="GO:0071555">
    <property type="term" value="P:cell wall organization"/>
    <property type="evidence" value="ECO:0007669"/>
    <property type="project" value="UniProtKB-KW"/>
</dbReference>
<keyword evidence="11" id="KW-0961">Cell wall biogenesis/degradation</keyword>
<evidence type="ECO:0000259" key="13">
    <source>
        <dbReference type="SMART" id="SM00936"/>
    </source>
</evidence>
<accession>A0A160TR59</accession>
<comment type="similarity">
    <text evidence="3">Belongs to the peptidase S11 family.</text>
</comment>